<organism evidence="11 12">
    <name type="scientific">Helobdella robusta</name>
    <name type="common">Californian leech</name>
    <dbReference type="NCBI Taxonomy" id="6412"/>
    <lineage>
        <taxon>Eukaryota</taxon>
        <taxon>Metazoa</taxon>
        <taxon>Spiralia</taxon>
        <taxon>Lophotrochozoa</taxon>
        <taxon>Annelida</taxon>
        <taxon>Clitellata</taxon>
        <taxon>Hirudinea</taxon>
        <taxon>Rhynchobdellida</taxon>
        <taxon>Glossiphoniidae</taxon>
        <taxon>Helobdella</taxon>
    </lineage>
</organism>
<dbReference type="PANTHER" id="PTHR11362:SF133">
    <property type="entry name" value="LARGE RIBOSOMAL SUBUNIT PROTEIN ML38"/>
    <property type="match status" value="1"/>
</dbReference>
<gene>
    <name evidence="11" type="primary">20215780</name>
    <name evidence="10" type="ORF">HELRODRAFT_80148</name>
</gene>
<keyword evidence="5" id="KW-0496">Mitochondrion</keyword>
<dbReference type="HOGENOM" id="CLU_043994_0_1_1"/>
<evidence type="ECO:0000313" key="12">
    <source>
        <dbReference type="Proteomes" id="UP000015101"/>
    </source>
</evidence>
<dbReference type="InParanoid" id="T1G3Y2"/>
<comment type="similarity">
    <text evidence="7">Belongs to the phosphatidylethanolamine-binding protein family. Mitochondrion-specific ribosomal protein mL38 subfamily.</text>
</comment>
<dbReference type="STRING" id="6412.T1G3Y2"/>
<dbReference type="FunFam" id="3.90.280.10:FF:000002">
    <property type="entry name" value="39S ribosomal protein L38, mitochondrial"/>
    <property type="match status" value="1"/>
</dbReference>
<proteinExistence type="inferred from homology"/>
<dbReference type="InterPro" id="IPR036610">
    <property type="entry name" value="PEBP-like_sf"/>
</dbReference>
<dbReference type="RefSeq" id="XP_009018184.1">
    <property type="nucleotide sequence ID" value="XM_009019936.1"/>
</dbReference>
<accession>T1G3Y2</accession>
<dbReference type="SUPFAM" id="SSF49777">
    <property type="entry name" value="PEBP-like"/>
    <property type="match status" value="1"/>
</dbReference>
<dbReference type="InterPro" id="IPR035810">
    <property type="entry name" value="PEBP_euk"/>
</dbReference>
<dbReference type="Proteomes" id="UP000015101">
    <property type="component" value="Unassembled WGS sequence"/>
</dbReference>
<evidence type="ECO:0000256" key="5">
    <source>
        <dbReference type="ARBA" id="ARBA00023128"/>
    </source>
</evidence>
<dbReference type="CDD" id="cd00866">
    <property type="entry name" value="PEBP_euk"/>
    <property type="match status" value="1"/>
</dbReference>
<sequence length="308" mass="36834">QVPLKEVKCDWLEELGPQHIRTIADHYNIYKDLFDGNYFYPTKELKVHYDYDDEYVTPVYWGNFVLPNEANKEPQVTFSSRPDELWAVLMTNPDENLTNQNQEYIHWLVVNIPGNDLSKGQTLVKYMPPITPMGTGYHRNVFILFKQNNVDDFKSVNRVSSDDGAKRLEQRQFSTSKFFKTHEKNLIPHSLAFFQSQWDESVRKYYRENLDMGEPVYEYNHPTAYHPPAKKYPHNEPFNVYLDRYRDKKDINEEVLRRKLSLTQSAFEPRSQAFKYPLVHRNKKYKPSWLLLKEEMMARKVDQFKDLE</sequence>
<dbReference type="AlphaFoldDB" id="T1G3Y2"/>
<keyword evidence="12" id="KW-1185">Reference proteome</keyword>
<evidence type="ECO:0000256" key="7">
    <source>
        <dbReference type="ARBA" id="ARBA00038016"/>
    </source>
</evidence>
<dbReference type="EMBL" id="AMQM01004509">
    <property type="status" value="NOT_ANNOTATED_CDS"/>
    <property type="molecule type" value="Genomic_DNA"/>
</dbReference>
<keyword evidence="6" id="KW-0687">Ribonucleoprotein</keyword>
<dbReference type="Pfam" id="PF01161">
    <property type="entry name" value="PBP"/>
    <property type="match status" value="1"/>
</dbReference>
<reference evidence="10 12" key="2">
    <citation type="journal article" date="2013" name="Nature">
        <title>Insights into bilaterian evolution from three spiralian genomes.</title>
        <authorList>
            <person name="Simakov O."/>
            <person name="Marletaz F."/>
            <person name="Cho S.J."/>
            <person name="Edsinger-Gonzales E."/>
            <person name="Havlak P."/>
            <person name="Hellsten U."/>
            <person name="Kuo D.H."/>
            <person name="Larsson T."/>
            <person name="Lv J."/>
            <person name="Arendt D."/>
            <person name="Savage R."/>
            <person name="Osoegawa K."/>
            <person name="de Jong P."/>
            <person name="Grimwood J."/>
            <person name="Chapman J.A."/>
            <person name="Shapiro H."/>
            <person name="Aerts A."/>
            <person name="Otillar R.P."/>
            <person name="Terry A.Y."/>
            <person name="Boore J.L."/>
            <person name="Grigoriev I.V."/>
            <person name="Lindberg D.R."/>
            <person name="Seaver E.C."/>
            <person name="Weisblat D.A."/>
            <person name="Putnam N.H."/>
            <person name="Rokhsar D.S."/>
        </authorList>
    </citation>
    <scope>NUCLEOTIDE SEQUENCE</scope>
</reference>
<dbReference type="FunCoup" id="T1G3Y2">
    <property type="interactions" value="381"/>
</dbReference>
<dbReference type="GeneID" id="20215780"/>
<evidence type="ECO:0000256" key="8">
    <source>
        <dbReference type="ARBA" id="ARBA00039444"/>
    </source>
</evidence>
<evidence type="ECO:0000256" key="4">
    <source>
        <dbReference type="ARBA" id="ARBA00023054"/>
    </source>
</evidence>
<evidence type="ECO:0000256" key="2">
    <source>
        <dbReference type="ARBA" id="ARBA00022946"/>
    </source>
</evidence>
<evidence type="ECO:0000256" key="1">
    <source>
        <dbReference type="ARBA" id="ARBA00004173"/>
    </source>
</evidence>
<dbReference type="GO" id="GO:0005762">
    <property type="term" value="C:mitochondrial large ribosomal subunit"/>
    <property type="evidence" value="ECO:0000318"/>
    <property type="project" value="GO_Central"/>
</dbReference>
<reference evidence="12" key="1">
    <citation type="submission" date="2012-12" db="EMBL/GenBank/DDBJ databases">
        <authorList>
            <person name="Hellsten U."/>
            <person name="Grimwood J."/>
            <person name="Chapman J.A."/>
            <person name="Shapiro H."/>
            <person name="Aerts A."/>
            <person name="Otillar R.P."/>
            <person name="Terry A.Y."/>
            <person name="Boore J.L."/>
            <person name="Simakov O."/>
            <person name="Marletaz F."/>
            <person name="Cho S.-J."/>
            <person name="Edsinger-Gonzales E."/>
            <person name="Havlak P."/>
            <person name="Kuo D.-H."/>
            <person name="Larsson T."/>
            <person name="Lv J."/>
            <person name="Arendt D."/>
            <person name="Savage R."/>
            <person name="Osoegawa K."/>
            <person name="de Jong P."/>
            <person name="Lindberg D.R."/>
            <person name="Seaver E.C."/>
            <person name="Weisblat D.A."/>
            <person name="Putnam N.H."/>
            <person name="Grigoriev I.V."/>
            <person name="Rokhsar D.S."/>
        </authorList>
    </citation>
    <scope>NUCLEOTIDE SEQUENCE</scope>
</reference>
<dbReference type="EnsemblMetazoa" id="HelroT80148">
    <property type="protein sequence ID" value="HelroP80148"/>
    <property type="gene ID" value="HelroG80148"/>
</dbReference>
<evidence type="ECO:0000313" key="11">
    <source>
        <dbReference type="EnsemblMetazoa" id="HelroP80148"/>
    </source>
</evidence>
<evidence type="ECO:0000256" key="6">
    <source>
        <dbReference type="ARBA" id="ARBA00023274"/>
    </source>
</evidence>
<keyword evidence="2" id="KW-0809">Transit peptide</keyword>
<keyword evidence="4" id="KW-0175">Coiled coil</keyword>
<protein>
    <recommendedName>
        <fullName evidence="8">Large ribosomal subunit protein mL38</fullName>
    </recommendedName>
    <alternativeName>
        <fullName evidence="9">39S ribosomal protein L38, mitochondrial</fullName>
    </alternativeName>
</protein>
<dbReference type="CTD" id="20215780"/>
<dbReference type="OrthoDB" id="2153661at2759"/>
<dbReference type="GO" id="GO:0005743">
    <property type="term" value="C:mitochondrial inner membrane"/>
    <property type="evidence" value="ECO:0007669"/>
    <property type="project" value="UniProtKB-ARBA"/>
</dbReference>
<evidence type="ECO:0000256" key="3">
    <source>
        <dbReference type="ARBA" id="ARBA00022980"/>
    </source>
</evidence>
<evidence type="ECO:0000256" key="9">
    <source>
        <dbReference type="ARBA" id="ARBA00041206"/>
    </source>
</evidence>
<dbReference type="EMBL" id="KB096590">
    <property type="protein sequence ID" value="ESO03627.1"/>
    <property type="molecule type" value="Genomic_DNA"/>
</dbReference>
<dbReference type="KEGG" id="hro:HELRODRAFT_80148"/>
<dbReference type="PANTHER" id="PTHR11362">
    <property type="entry name" value="PHOSPHATIDYLETHANOLAMINE-BINDING PROTEIN"/>
    <property type="match status" value="1"/>
</dbReference>
<dbReference type="OMA" id="NNEYCHW"/>
<comment type="subcellular location">
    <subcellularLocation>
        <location evidence="1">Mitochondrion</location>
    </subcellularLocation>
</comment>
<keyword evidence="3" id="KW-0689">Ribosomal protein</keyword>
<dbReference type="Gene3D" id="3.90.280.10">
    <property type="entry name" value="PEBP-like"/>
    <property type="match status" value="1"/>
</dbReference>
<dbReference type="eggNOG" id="KOG3346">
    <property type="taxonomic scope" value="Eukaryota"/>
</dbReference>
<evidence type="ECO:0000313" key="10">
    <source>
        <dbReference type="EMBL" id="ESO03627.1"/>
    </source>
</evidence>
<name>T1G3Y2_HELRO</name>
<reference evidence="11" key="3">
    <citation type="submission" date="2015-06" db="UniProtKB">
        <authorList>
            <consortium name="EnsemblMetazoa"/>
        </authorList>
    </citation>
    <scope>IDENTIFICATION</scope>
</reference>
<dbReference type="InterPro" id="IPR008914">
    <property type="entry name" value="PEBP"/>
</dbReference>